<keyword evidence="7" id="KW-0346">Stress response</keyword>
<dbReference type="GO" id="GO:0005829">
    <property type="term" value="C:cytosol"/>
    <property type="evidence" value="ECO:0007669"/>
    <property type="project" value="TreeGrafter"/>
</dbReference>
<organism evidence="17 18">
    <name type="scientific">Lentibacillus amyloliquefaciens</name>
    <dbReference type="NCBI Taxonomy" id="1472767"/>
    <lineage>
        <taxon>Bacteria</taxon>
        <taxon>Bacillati</taxon>
        <taxon>Bacillota</taxon>
        <taxon>Bacilli</taxon>
        <taxon>Bacillales</taxon>
        <taxon>Bacillaceae</taxon>
        <taxon>Lentibacillus</taxon>
    </lineage>
</organism>
<feature type="region of interest" description="Disordered" evidence="13">
    <location>
        <begin position="364"/>
        <end position="384"/>
    </location>
</feature>
<evidence type="ECO:0000256" key="5">
    <source>
        <dbReference type="ARBA" id="ARBA00022806"/>
    </source>
</evidence>
<dbReference type="InterPro" id="IPR050547">
    <property type="entry name" value="DEAD_box_RNA_helicases"/>
</dbReference>
<keyword evidence="2" id="KW-0963">Cytoplasm</keyword>
<dbReference type="GO" id="GO:0009409">
    <property type="term" value="P:response to cold"/>
    <property type="evidence" value="ECO:0007669"/>
    <property type="project" value="TreeGrafter"/>
</dbReference>
<dbReference type="Pfam" id="PF00271">
    <property type="entry name" value="Helicase_C"/>
    <property type="match status" value="1"/>
</dbReference>
<feature type="compositionally biased region" description="Gly residues" evidence="13">
    <location>
        <begin position="464"/>
        <end position="476"/>
    </location>
</feature>
<dbReference type="InterPro" id="IPR027417">
    <property type="entry name" value="P-loop_NTPase"/>
</dbReference>
<dbReference type="InterPro" id="IPR000629">
    <property type="entry name" value="RNA-helicase_DEAD-box_CS"/>
</dbReference>
<dbReference type="GO" id="GO:0016787">
    <property type="term" value="F:hydrolase activity"/>
    <property type="evidence" value="ECO:0007669"/>
    <property type="project" value="UniProtKB-KW"/>
</dbReference>
<evidence type="ECO:0000256" key="10">
    <source>
        <dbReference type="ARBA" id="ARBA00067932"/>
    </source>
</evidence>
<dbReference type="InterPro" id="IPR001650">
    <property type="entry name" value="Helicase_C-like"/>
</dbReference>
<name>A0A0U4FKG8_9BACI</name>
<sequence>MTTFNELNISKPIMDALQKMGFEEATPIQAETIPQALQGNDVIGQAQTGTGKTAAFGIPMIERIDPKERKIQGLVVAPTRELAIQVAEELNRLGKIKGIRSMSVYGGQHMERQIRALKDGPHIVVATPGRLLDHMRRKTIRTTEIQTTVLDEADEMLNMGFIDDIRDILKNIPEERQTLLFSATMPKEIRDIATNLMNNPKEVKVKAKEMTVENIDQYFIEIPEKHKFDTLTNHLDFYAPALAIVFSRTKKRVDEITDGLHARGFRAEGIHGDLTQGKRMSVLNKFKNNRVDVLVATDVAARGLDISGVTHVYNFDIPQDPESYVHRIGRTGRAGRTGEAVSFITPREMAHLNLIEKVTKSKMKRMAPPTHQEAKRGQQQAAADKIREKIDKLDLQDYQETASELLQDYDSMTVVAAALKMMTKERRNAPVNISSVQPISVKKGQGGGKNNKGRPQNKKFYGKRGQGGRNQGGRNQGGRNRQGNYQKNRGRKPNN</sequence>
<evidence type="ECO:0000259" key="15">
    <source>
        <dbReference type="PROSITE" id="PS51194"/>
    </source>
</evidence>
<keyword evidence="18" id="KW-1185">Reference proteome</keyword>
<evidence type="ECO:0000313" key="17">
    <source>
        <dbReference type="EMBL" id="ALX49150.1"/>
    </source>
</evidence>
<keyword evidence="3 12" id="KW-0547">Nucleotide-binding</keyword>
<evidence type="ECO:0000256" key="7">
    <source>
        <dbReference type="ARBA" id="ARBA00023016"/>
    </source>
</evidence>
<dbReference type="EC" id="3.6.4.13" evidence="1"/>
<dbReference type="Pfam" id="PF25399">
    <property type="entry name" value="DeaD_dimer"/>
    <property type="match status" value="1"/>
</dbReference>
<evidence type="ECO:0000256" key="3">
    <source>
        <dbReference type="ARBA" id="ARBA00022741"/>
    </source>
</evidence>
<evidence type="ECO:0000256" key="9">
    <source>
        <dbReference type="ARBA" id="ARBA00047984"/>
    </source>
</evidence>
<dbReference type="Pfam" id="PF00270">
    <property type="entry name" value="DEAD"/>
    <property type="match status" value="1"/>
</dbReference>
<keyword evidence="4 12" id="KW-0378">Hydrolase</keyword>
<dbReference type="GO" id="GO:0005840">
    <property type="term" value="C:ribosome"/>
    <property type="evidence" value="ECO:0007669"/>
    <property type="project" value="TreeGrafter"/>
</dbReference>
<feature type="compositionally biased region" description="Basic residues" evidence="13">
    <location>
        <begin position="451"/>
        <end position="462"/>
    </location>
</feature>
<evidence type="ECO:0000259" key="16">
    <source>
        <dbReference type="PROSITE" id="PS51195"/>
    </source>
</evidence>
<feature type="domain" description="Helicase ATP-binding" evidence="14">
    <location>
        <begin position="33"/>
        <end position="203"/>
    </location>
</feature>
<protein>
    <recommendedName>
        <fullName evidence="10">ATP-dependent RNA helicase CshA</fullName>
        <ecNumber evidence="1">3.6.4.13</ecNumber>
    </recommendedName>
</protein>
<gene>
    <name evidence="17" type="ORF">AOX59_11480</name>
</gene>
<dbReference type="SMART" id="SM00490">
    <property type="entry name" value="HELICc"/>
    <property type="match status" value="1"/>
</dbReference>
<feature type="region of interest" description="Disordered" evidence="13">
    <location>
        <begin position="429"/>
        <end position="495"/>
    </location>
</feature>
<dbReference type="EMBL" id="CP013862">
    <property type="protein sequence ID" value="ALX49150.1"/>
    <property type="molecule type" value="Genomic_DNA"/>
</dbReference>
<dbReference type="InterPro" id="IPR057325">
    <property type="entry name" value="DeaD_dimer"/>
</dbReference>
<reference evidence="17 18" key="1">
    <citation type="submission" date="2016-01" db="EMBL/GenBank/DDBJ databases">
        <title>Complete genome sequence of strain Lentibacillus amyloliquefaciens LAM0015T isolated from saline sediment.</title>
        <authorList>
            <person name="Wang J.-L."/>
            <person name="He M.-X."/>
        </authorList>
    </citation>
    <scope>NUCLEOTIDE SEQUENCE [LARGE SCALE GENOMIC DNA]</scope>
    <source>
        <strain evidence="17 18">LAM0015</strain>
    </source>
</reference>
<dbReference type="OrthoDB" id="9805696at2"/>
<evidence type="ECO:0000256" key="2">
    <source>
        <dbReference type="ARBA" id="ARBA00022490"/>
    </source>
</evidence>
<evidence type="ECO:0000256" key="11">
    <source>
        <dbReference type="PROSITE-ProRule" id="PRU00552"/>
    </source>
</evidence>
<dbReference type="PANTHER" id="PTHR47963:SF5">
    <property type="entry name" value="DEAD-BOX ATP-DEPENDENT RNA HELICASE CSHA"/>
    <property type="match status" value="1"/>
</dbReference>
<dbReference type="SMART" id="SM00487">
    <property type="entry name" value="DEXDc"/>
    <property type="match status" value="1"/>
</dbReference>
<dbReference type="GO" id="GO:0003724">
    <property type="term" value="F:RNA helicase activity"/>
    <property type="evidence" value="ECO:0007669"/>
    <property type="project" value="UniProtKB-EC"/>
</dbReference>
<comment type="catalytic activity">
    <reaction evidence="9">
        <text>ATP + H2O = ADP + phosphate + H(+)</text>
        <dbReference type="Rhea" id="RHEA:13065"/>
        <dbReference type="ChEBI" id="CHEBI:15377"/>
        <dbReference type="ChEBI" id="CHEBI:15378"/>
        <dbReference type="ChEBI" id="CHEBI:30616"/>
        <dbReference type="ChEBI" id="CHEBI:43474"/>
        <dbReference type="ChEBI" id="CHEBI:456216"/>
        <dbReference type="EC" id="3.6.4.13"/>
    </reaction>
</comment>
<dbReference type="RefSeq" id="WP_068445663.1">
    <property type="nucleotide sequence ID" value="NZ_CP013862.1"/>
</dbReference>
<dbReference type="SUPFAM" id="SSF52540">
    <property type="entry name" value="P-loop containing nucleoside triphosphate hydrolases"/>
    <property type="match status" value="1"/>
</dbReference>
<dbReference type="PROSITE" id="PS51195">
    <property type="entry name" value="Q_MOTIF"/>
    <property type="match status" value="1"/>
</dbReference>
<comment type="similarity">
    <text evidence="8 12">Belongs to the DEAD box helicase family.</text>
</comment>
<feature type="domain" description="Helicase C-terminal" evidence="15">
    <location>
        <begin position="214"/>
        <end position="374"/>
    </location>
</feature>
<dbReference type="Proteomes" id="UP000050331">
    <property type="component" value="Chromosome"/>
</dbReference>
<evidence type="ECO:0000256" key="6">
    <source>
        <dbReference type="ARBA" id="ARBA00022840"/>
    </source>
</evidence>
<feature type="short sequence motif" description="Q motif" evidence="11">
    <location>
        <begin position="2"/>
        <end position="30"/>
    </location>
</feature>
<evidence type="ECO:0000256" key="1">
    <source>
        <dbReference type="ARBA" id="ARBA00012552"/>
    </source>
</evidence>
<feature type="compositionally biased region" description="Low complexity" evidence="13">
    <location>
        <begin position="477"/>
        <end position="487"/>
    </location>
</feature>
<dbReference type="InterPro" id="IPR014001">
    <property type="entry name" value="Helicase_ATP-bd"/>
</dbReference>
<dbReference type="PROSITE" id="PS51194">
    <property type="entry name" value="HELICASE_CTER"/>
    <property type="match status" value="1"/>
</dbReference>
<keyword evidence="6 12" id="KW-0067">ATP-binding</keyword>
<dbReference type="PROSITE" id="PS00039">
    <property type="entry name" value="DEAD_ATP_HELICASE"/>
    <property type="match status" value="1"/>
</dbReference>
<feature type="domain" description="DEAD-box RNA helicase Q" evidence="16">
    <location>
        <begin position="2"/>
        <end position="30"/>
    </location>
</feature>
<evidence type="ECO:0000256" key="4">
    <source>
        <dbReference type="ARBA" id="ARBA00022801"/>
    </source>
</evidence>
<dbReference type="PROSITE" id="PS51192">
    <property type="entry name" value="HELICASE_ATP_BIND_1"/>
    <property type="match status" value="1"/>
</dbReference>
<dbReference type="PANTHER" id="PTHR47963">
    <property type="entry name" value="DEAD-BOX ATP-DEPENDENT RNA HELICASE 47, MITOCHONDRIAL"/>
    <property type="match status" value="1"/>
</dbReference>
<accession>A0A0U4FKG8</accession>
<dbReference type="CDD" id="cd00268">
    <property type="entry name" value="DEADc"/>
    <property type="match status" value="1"/>
</dbReference>
<dbReference type="Gene3D" id="3.40.50.300">
    <property type="entry name" value="P-loop containing nucleotide triphosphate hydrolases"/>
    <property type="match status" value="2"/>
</dbReference>
<evidence type="ECO:0000256" key="12">
    <source>
        <dbReference type="RuleBase" id="RU000492"/>
    </source>
</evidence>
<dbReference type="GO" id="GO:0033592">
    <property type="term" value="F:RNA strand annealing activity"/>
    <property type="evidence" value="ECO:0007669"/>
    <property type="project" value="TreeGrafter"/>
</dbReference>
<dbReference type="InterPro" id="IPR044742">
    <property type="entry name" value="DEAD/DEAH_RhlB"/>
</dbReference>
<dbReference type="FunFam" id="3.40.50.300:FF:000108">
    <property type="entry name" value="ATP-dependent RNA helicase RhlE"/>
    <property type="match status" value="1"/>
</dbReference>
<dbReference type="GO" id="GO:0005524">
    <property type="term" value="F:ATP binding"/>
    <property type="evidence" value="ECO:0007669"/>
    <property type="project" value="UniProtKB-KW"/>
</dbReference>
<evidence type="ECO:0000313" key="18">
    <source>
        <dbReference type="Proteomes" id="UP000050331"/>
    </source>
</evidence>
<proteinExistence type="inferred from homology"/>
<evidence type="ECO:0000259" key="14">
    <source>
        <dbReference type="PROSITE" id="PS51192"/>
    </source>
</evidence>
<dbReference type="STRING" id="1472767.AOX59_11480"/>
<dbReference type="InterPro" id="IPR011545">
    <property type="entry name" value="DEAD/DEAH_box_helicase_dom"/>
</dbReference>
<dbReference type="KEGG" id="lao:AOX59_11480"/>
<keyword evidence="5 12" id="KW-0347">Helicase</keyword>
<dbReference type="AlphaFoldDB" id="A0A0U4FKG8"/>
<dbReference type="InterPro" id="IPR014014">
    <property type="entry name" value="RNA_helicase_DEAD_Q_motif"/>
</dbReference>
<evidence type="ECO:0000256" key="8">
    <source>
        <dbReference type="ARBA" id="ARBA00038437"/>
    </source>
</evidence>
<dbReference type="CDD" id="cd18787">
    <property type="entry name" value="SF2_C_DEAD"/>
    <property type="match status" value="1"/>
</dbReference>
<evidence type="ECO:0000256" key="13">
    <source>
        <dbReference type="SAM" id="MobiDB-lite"/>
    </source>
</evidence>